<evidence type="ECO:0000259" key="1">
    <source>
        <dbReference type="PROSITE" id="PS51186"/>
    </source>
</evidence>
<dbReference type="EC" id="2.3.1.-" evidence="2"/>
<sequence>MIRRLTEKDRETVLAYAGKRSAENLFIIGDIGAFGFNSDVVTVWGDFDQNGALASIMLRYRENYIPYAEDPERLDGEAWGRILRQDSRMNMVSGIEEYAAGILPFAGRSVKSRKVCYYARHPLGRPVNRELSGMEVKMLFPEEADRIIALRREIAEFTGTDERPEVLRENMEKGISRTFYIEKNDEPVSAVSTTAETGQAAMIIGACTRKDWEHRGLATKCLTKLIGVLQAEHKEPCLFYTNPAAGRIYKKLGFIDIGKWMMAGF</sequence>
<organism evidence="2">
    <name type="scientific">Sporolactobacillus sp. Y61</name>
    <dbReference type="NCBI Taxonomy" id="3160863"/>
    <lineage>
        <taxon>Bacteria</taxon>
        <taxon>Bacillati</taxon>
        <taxon>Bacillota</taxon>
        <taxon>Bacilli</taxon>
        <taxon>Bacillales</taxon>
        <taxon>Sporolactobacillaceae</taxon>
        <taxon>Sporolactobacillus</taxon>
    </lineage>
</organism>
<keyword evidence="2" id="KW-0012">Acyltransferase</keyword>
<dbReference type="InterPro" id="IPR016181">
    <property type="entry name" value="Acyl_CoA_acyltransferase"/>
</dbReference>
<dbReference type="AlphaFoldDB" id="A0AAU8IIK8"/>
<dbReference type="GO" id="GO:0016747">
    <property type="term" value="F:acyltransferase activity, transferring groups other than amino-acyl groups"/>
    <property type="evidence" value="ECO:0007669"/>
    <property type="project" value="InterPro"/>
</dbReference>
<dbReference type="EMBL" id="CP159510">
    <property type="protein sequence ID" value="XCJ17796.1"/>
    <property type="molecule type" value="Genomic_DNA"/>
</dbReference>
<dbReference type="InterPro" id="IPR027365">
    <property type="entry name" value="GNAT_acetyltra_YdfB-like"/>
</dbReference>
<dbReference type="Pfam" id="PF12746">
    <property type="entry name" value="GNAT_acetyltran"/>
    <property type="match status" value="1"/>
</dbReference>
<accession>A0AAU8IIK8</accession>
<protein>
    <submittedName>
        <fullName evidence="2">GNAT family N-acetyltransferase</fullName>
        <ecNumber evidence="2">2.3.1.-</ecNumber>
    </submittedName>
</protein>
<reference evidence="2" key="1">
    <citation type="submission" date="2024-06" db="EMBL/GenBank/DDBJ databases">
        <authorList>
            <person name="Fan A."/>
            <person name="Zhang F.Y."/>
            <person name="Zhang L."/>
        </authorList>
    </citation>
    <scope>NUCLEOTIDE SEQUENCE</scope>
    <source>
        <strain evidence="2">Y61</strain>
    </source>
</reference>
<feature type="domain" description="N-acetyltransferase" evidence="1">
    <location>
        <begin position="134"/>
        <end position="265"/>
    </location>
</feature>
<proteinExistence type="predicted"/>
<dbReference type="SUPFAM" id="SSF55729">
    <property type="entry name" value="Acyl-CoA N-acyltransferases (Nat)"/>
    <property type="match status" value="1"/>
</dbReference>
<keyword evidence="2" id="KW-0808">Transferase</keyword>
<dbReference type="InterPro" id="IPR000182">
    <property type="entry name" value="GNAT_dom"/>
</dbReference>
<name>A0AAU8IIK8_9BACL</name>
<dbReference type="Gene3D" id="3.40.630.30">
    <property type="match status" value="1"/>
</dbReference>
<dbReference type="PROSITE" id="PS51186">
    <property type="entry name" value="GNAT"/>
    <property type="match status" value="1"/>
</dbReference>
<dbReference type="RefSeq" id="WP_353948900.1">
    <property type="nucleotide sequence ID" value="NZ_CP159510.1"/>
</dbReference>
<evidence type="ECO:0000313" key="2">
    <source>
        <dbReference type="EMBL" id="XCJ17796.1"/>
    </source>
</evidence>
<gene>
    <name evidence="2" type="ORF">ABNN70_04765</name>
</gene>